<dbReference type="PANTHER" id="PTHR31672:SF10">
    <property type="entry name" value="F-BOX DOMAIN-CONTAINING PROTEIN"/>
    <property type="match status" value="1"/>
</dbReference>
<evidence type="ECO:0000313" key="4">
    <source>
        <dbReference type="EMBL" id="KAK3000609.1"/>
    </source>
</evidence>
<sequence length="923" mass="103766">MDFTDEVGIREGIWIEVYRYKLRKERSVAARKKEEEDKGGDQPITLPDLPGDLVESEIISRLPARSLSRFRCVCKLWRSRLGDPAFLKTTRYVRHKAVIQSLSDRFYSIDYEASDWNAVPLDFPYQELRGHPRDFENVRLIGSHNGWVCVDIGRNSSDSAILVWNPLTGEYKNIPDSSPKFYQRQIGFGYDSCADDYFVVRMCAKHKRRPTSVGVYKLKTNSWEEIEVVVPAGLADKKHSDLCDAVVNGSVVYLLVDADINGVVSFDLKDGKFRDVPLPDDIRTTEDQIGLDVLEGCLVVVEWSREKPQGRVWQLKQESSDTTPMKQVWVKHSKLTIASTFNGPFRFAQNGRVVGFARFDRSKNRYDLVVCDGNEKKTAPIVGPMSRVVLETPLKGMLLGFSSGITISMSLLCRLEQALEQVQEDNHGATYEHPKGSIEAFQTLLDHLGVPLIPFEESRGIPAKEVLMEKAQSPEPFDAHTLRSKLSSYDLKLLRERCEIPLSIELRLPGEGESANMTTIDEVGWYFLSRHPKAEANLFPHPPSSNHHWKEKFLFVKLPKSQRNEVCNVWLPKCVTKDCNALKEKDLSETDLEHIEKLKGTEPLESRYPLSNAQLRECGIIFSPEPQDFDEEEEGKNDLEVMSSRTQGDLPLFNAQGVLGDIIPDELAYVHGIEEEEMQDLDFGALVSDQCFRDSKRALVHGSNECKNDFLKDHPDFDLKIYEHKFACEVAADDALLEEAERRKAVSSHVLTSPSVSCSLDASGSASGVISKPPPPMVEGETEVGVPRDDAEPNDQSNRNADRRSVQLFKKSKTFTDQCFRDSKRALVHGSNECKNDFLKDHPDFDLKIYEHKFACEVAADDALLEEAERRKAVSSHVLTSPSVSCSLDASGSASGVISKPPPPMVEGETEVGVPRDDAEPNE</sequence>
<dbReference type="InterPro" id="IPR013187">
    <property type="entry name" value="F-box-assoc_dom_typ3"/>
</dbReference>
<accession>A0AA88V3S8</accession>
<evidence type="ECO:0008006" key="6">
    <source>
        <dbReference type="Google" id="ProtNLM"/>
    </source>
</evidence>
<dbReference type="CDD" id="cd22157">
    <property type="entry name" value="F-box_AtFBW1-like"/>
    <property type="match status" value="1"/>
</dbReference>
<proteinExistence type="predicted"/>
<feature type="region of interest" description="Disordered" evidence="1">
    <location>
        <begin position="875"/>
        <end position="923"/>
    </location>
</feature>
<evidence type="ECO:0000313" key="5">
    <source>
        <dbReference type="Proteomes" id="UP001188597"/>
    </source>
</evidence>
<feature type="compositionally biased region" description="Basic and acidic residues" evidence="1">
    <location>
        <begin position="914"/>
        <end position="923"/>
    </location>
</feature>
<dbReference type="Pfam" id="PF08268">
    <property type="entry name" value="FBA_3"/>
    <property type="match status" value="1"/>
</dbReference>
<dbReference type="InterPro" id="IPR011043">
    <property type="entry name" value="Gal_Oxase/kelch_b-propeller"/>
</dbReference>
<feature type="domain" description="F-box" evidence="2">
    <location>
        <begin position="56"/>
        <end position="87"/>
    </location>
</feature>
<dbReference type="PANTHER" id="PTHR31672">
    <property type="entry name" value="BNACNNG10540D PROTEIN"/>
    <property type="match status" value="1"/>
</dbReference>
<dbReference type="InterPro" id="IPR001810">
    <property type="entry name" value="F-box_dom"/>
</dbReference>
<comment type="caution">
    <text evidence="4">The sequence shown here is derived from an EMBL/GenBank/DDBJ whole genome shotgun (WGS) entry which is preliminary data.</text>
</comment>
<dbReference type="AlphaFoldDB" id="A0AA88V3S8"/>
<feature type="domain" description="F-box associated beta-propeller type 3" evidence="3">
    <location>
        <begin position="139"/>
        <end position="319"/>
    </location>
</feature>
<organism evidence="4 5">
    <name type="scientific">Escallonia herrerae</name>
    <dbReference type="NCBI Taxonomy" id="1293975"/>
    <lineage>
        <taxon>Eukaryota</taxon>
        <taxon>Viridiplantae</taxon>
        <taxon>Streptophyta</taxon>
        <taxon>Embryophyta</taxon>
        <taxon>Tracheophyta</taxon>
        <taxon>Spermatophyta</taxon>
        <taxon>Magnoliopsida</taxon>
        <taxon>eudicotyledons</taxon>
        <taxon>Gunneridae</taxon>
        <taxon>Pentapetalae</taxon>
        <taxon>asterids</taxon>
        <taxon>campanulids</taxon>
        <taxon>Escalloniales</taxon>
        <taxon>Escalloniaceae</taxon>
        <taxon>Escallonia</taxon>
    </lineage>
</organism>
<reference evidence="4" key="1">
    <citation type="submission" date="2022-12" db="EMBL/GenBank/DDBJ databases">
        <title>Draft genome assemblies for two species of Escallonia (Escalloniales).</title>
        <authorList>
            <person name="Chanderbali A."/>
            <person name="Dervinis C."/>
            <person name="Anghel I."/>
            <person name="Soltis D."/>
            <person name="Soltis P."/>
            <person name="Zapata F."/>
        </authorList>
    </citation>
    <scope>NUCLEOTIDE SEQUENCE</scope>
    <source>
        <strain evidence="4">UCBG64.0493</strain>
        <tissue evidence="4">Leaf</tissue>
    </source>
</reference>
<dbReference type="InterPro" id="IPR036047">
    <property type="entry name" value="F-box-like_dom_sf"/>
</dbReference>
<keyword evidence="5" id="KW-1185">Reference proteome</keyword>
<evidence type="ECO:0000259" key="3">
    <source>
        <dbReference type="Pfam" id="PF08268"/>
    </source>
</evidence>
<dbReference type="InterPro" id="IPR017451">
    <property type="entry name" value="F-box-assoc_interact_dom"/>
</dbReference>
<evidence type="ECO:0000256" key="1">
    <source>
        <dbReference type="SAM" id="MobiDB-lite"/>
    </source>
</evidence>
<dbReference type="SUPFAM" id="SSF50965">
    <property type="entry name" value="Galactose oxidase, central domain"/>
    <property type="match status" value="1"/>
</dbReference>
<name>A0AA88V3S8_9ASTE</name>
<dbReference type="Proteomes" id="UP001188597">
    <property type="component" value="Unassembled WGS sequence"/>
</dbReference>
<protein>
    <recommendedName>
        <fullName evidence="6">F-box domain-containing protein</fullName>
    </recommendedName>
</protein>
<dbReference type="InterPro" id="IPR050796">
    <property type="entry name" value="SCF_F-box_component"/>
</dbReference>
<gene>
    <name evidence="4" type="ORF">RJ639_022353</name>
</gene>
<dbReference type="Pfam" id="PF00646">
    <property type="entry name" value="F-box"/>
    <property type="match status" value="1"/>
</dbReference>
<dbReference type="EMBL" id="JAVXUP010002971">
    <property type="protein sequence ID" value="KAK3000609.1"/>
    <property type="molecule type" value="Genomic_DNA"/>
</dbReference>
<feature type="compositionally biased region" description="Polar residues" evidence="1">
    <location>
        <begin position="877"/>
        <end position="896"/>
    </location>
</feature>
<dbReference type="Gene3D" id="1.20.1280.50">
    <property type="match status" value="1"/>
</dbReference>
<dbReference type="SUPFAM" id="SSF81383">
    <property type="entry name" value="F-box domain"/>
    <property type="match status" value="1"/>
</dbReference>
<dbReference type="NCBIfam" id="TIGR01640">
    <property type="entry name" value="F_box_assoc_1"/>
    <property type="match status" value="1"/>
</dbReference>
<evidence type="ECO:0000259" key="2">
    <source>
        <dbReference type="Pfam" id="PF00646"/>
    </source>
</evidence>
<feature type="region of interest" description="Disordered" evidence="1">
    <location>
        <begin position="764"/>
        <end position="805"/>
    </location>
</feature>